<proteinExistence type="predicted"/>
<gene>
    <name evidence="1" type="ORF">KX01_488</name>
</gene>
<sequence length="301" mass="35011">MYNYKIYGLNIKSNIKIDFLTQTRNIKHIDIVIENSIDSSSFIIEKEINKCVSHNKENNILLDIPNIARYEITDEKIIIFPYYGIDNQTIINFLISSALPYFLTKKGKILLKGCGFTKDEKTADLILGYSGVGKSTILAALCKKEYEILADQFCVLSLENNKVYIEPAFPKIKLWLQATRLLKINIHELKKVRPNLKRYYWKAPFYKNKLEIKNIFKINEQNLEDKNSIEKIIGVKKINLLQNFIFGSELNELYKKNKVNTAKIIFPLASQTNFFKILNIRGKTTIKDLVKLIESKENEEK</sequence>
<dbReference type="Gene3D" id="3.40.50.300">
    <property type="entry name" value="P-loop containing nucleotide triphosphate hydrolases"/>
    <property type="match status" value="1"/>
</dbReference>
<dbReference type="AlphaFoldDB" id="A0A1J0KVJ2"/>
<dbReference type="InterPro" id="IPR027417">
    <property type="entry name" value="P-loop_NTPase"/>
</dbReference>
<organism evidence="1 2">
    <name type="scientific">Francisella frigiditurris</name>
    <dbReference type="NCBI Taxonomy" id="1542390"/>
    <lineage>
        <taxon>Bacteria</taxon>
        <taxon>Pseudomonadati</taxon>
        <taxon>Pseudomonadota</taxon>
        <taxon>Gammaproteobacteria</taxon>
        <taxon>Thiotrichales</taxon>
        <taxon>Francisellaceae</taxon>
        <taxon>Francisella</taxon>
    </lineage>
</organism>
<protein>
    <recommendedName>
        <fullName evidence="3">HPr kinase/phosphorylase C-terminal domain-containing protein</fullName>
    </recommendedName>
</protein>
<name>A0A1J0KVJ2_9GAMM</name>
<dbReference type="SUPFAM" id="SSF53795">
    <property type="entry name" value="PEP carboxykinase-like"/>
    <property type="match status" value="1"/>
</dbReference>
<evidence type="ECO:0000313" key="2">
    <source>
        <dbReference type="Proteomes" id="UP000182521"/>
    </source>
</evidence>
<dbReference type="EMBL" id="CP009654">
    <property type="protein sequence ID" value="APC97715.1"/>
    <property type="molecule type" value="Genomic_DNA"/>
</dbReference>
<keyword evidence="2" id="KW-1185">Reference proteome</keyword>
<dbReference type="OrthoDB" id="3213869at2"/>
<reference evidence="2" key="1">
    <citation type="submission" date="2014-10" db="EMBL/GenBank/DDBJ databases">
        <authorList>
            <person name="Kuske C.R."/>
            <person name="Challacombe J.F."/>
            <person name="Daligault H.E."/>
            <person name="Davenport K.W."/>
            <person name="Johnson S.L."/>
            <person name="Siddaramappa S."/>
            <person name="Petersen J.M."/>
        </authorList>
    </citation>
    <scope>NUCLEOTIDE SEQUENCE [LARGE SCALE GENOMIC DNA]</scope>
    <source>
        <strain evidence="2">CA97-1460</strain>
    </source>
</reference>
<dbReference type="RefSeq" id="WP_071663472.1">
    <property type="nucleotide sequence ID" value="NZ_CP009654.1"/>
</dbReference>
<dbReference type="KEGG" id="frc:KX01_488"/>
<dbReference type="STRING" id="1542390.KX01_488"/>
<evidence type="ECO:0000313" key="1">
    <source>
        <dbReference type="EMBL" id="APC97715.1"/>
    </source>
</evidence>
<accession>A0A1J0KVJ2</accession>
<evidence type="ECO:0008006" key="3">
    <source>
        <dbReference type="Google" id="ProtNLM"/>
    </source>
</evidence>
<dbReference type="Proteomes" id="UP000182521">
    <property type="component" value="Chromosome"/>
</dbReference>